<accession>A0A8J5XU86</accession>
<comment type="similarity">
    <text evidence="2 6">Belongs to the peroxisomal membrane protein PXMP2/4 family.</text>
</comment>
<keyword evidence="4 6" id="KW-1133">Transmembrane helix</keyword>
<dbReference type="OrthoDB" id="5345392at2759"/>
<evidence type="ECO:0000256" key="3">
    <source>
        <dbReference type="ARBA" id="ARBA00022692"/>
    </source>
</evidence>
<keyword evidence="5 6" id="KW-0472">Membrane</keyword>
<protein>
    <submittedName>
        <fullName evidence="7">Uncharacterized protein</fullName>
    </submittedName>
</protein>
<feature type="transmembrane region" description="Helical" evidence="6">
    <location>
        <begin position="144"/>
        <end position="162"/>
    </location>
</feature>
<dbReference type="InterPro" id="IPR007248">
    <property type="entry name" value="Mpv17_PMP22"/>
</dbReference>
<dbReference type="GO" id="GO:0005737">
    <property type="term" value="C:cytoplasm"/>
    <property type="evidence" value="ECO:0007669"/>
    <property type="project" value="TreeGrafter"/>
</dbReference>
<dbReference type="AlphaFoldDB" id="A0A8J5XU86"/>
<keyword evidence="3 6" id="KW-0812">Transmembrane</keyword>
<proteinExistence type="inferred from homology"/>
<dbReference type="OMA" id="AQCAIER"/>
<dbReference type="GO" id="GO:0016020">
    <property type="term" value="C:membrane"/>
    <property type="evidence" value="ECO:0007669"/>
    <property type="project" value="UniProtKB-SubCell"/>
</dbReference>
<name>A0A8J5XU86_DIALT</name>
<organism evidence="7 8">
    <name type="scientific">Diacronema lutheri</name>
    <name type="common">Unicellular marine alga</name>
    <name type="synonym">Monochrysis lutheri</name>
    <dbReference type="NCBI Taxonomy" id="2081491"/>
    <lineage>
        <taxon>Eukaryota</taxon>
        <taxon>Haptista</taxon>
        <taxon>Haptophyta</taxon>
        <taxon>Pavlovophyceae</taxon>
        <taxon>Pavlovales</taxon>
        <taxon>Pavlovaceae</taxon>
        <taxon>Diacronema</taxon>
    </lineage>
</organism>
<dbReference type="EMBL" id="JAGTXO010000004">
    <property type="protein sequence ID" value="KAG8468582.1"/>
    <property type="molecule type" value="Genomic_DNA"/>
</dbReference>
<dbReference type="PANTHER" id="PTHR11266">
    <property type="entry name" value="PEROXISOMAL MEMBRANE PROTEIN 2, PXMP2 MPV17"/>
    <property type="match status" value="1"/>
</dbReference>
<evidence type="ECO:0000256" key="5">
    <source>
        <dbReference type="ARBA" id="ARBA00023136"/>
    </source>
</evidence>
<evidence type="ECO:0000256" key="2">
    <source>
        <dbReference type="ARBA" id="ARBA00006824"/>
    </source>
</evidence>
<gene>
    <name evidence="7" type="ORF">KFE25_013665</name>
</gene>
<evidence type="ECO:0000256" key="6">
    <source>
        <dbReference type="RuleBase" id="RU363053"/>
    </source>
</evidence>
<dbReference type="PANTHER" id="PTHR11266:SF21">
    <property type="entry name" value="ACT DOMAIN-CONTAINING PROTEIN"/>
    <property type="match status" value="1"/>
</dbReference>
<sequence length="291" mass="31694">MLWAPIRRGASLARAAGSLRPVAARIAPPVRAHCLLANVGGAPISALARAAMPGRPHALRAQRQLCTKPPTPTPAAPAPTGTAAGATVAAASLPAAGWSYGAFAKANPNLNNLLIATAKTGAADLVAQCVIERKSLSEVDWQRNLVFCLFGTCYLGVFQYWYQVNIFCRIFPNINKFTSQSWGAKLRDVPGLTSLLAQTVLDMGVLTFVYLPTFYVFKSAVFSSSWDVQQWGETGVNSYLKNWNKDVYDLVRVWVPADLICFSVALYLRLPVRHLVSFVWTAYLSFVRGSK</sequence>
<feature type="transmembrane region" description="Helical" evidence="6">
    <location>
        <begin position="195"/>
        <end position="217"/>
    </location>
</feature>
<evidence type="ECO:0000256" key="4">
    <source>
        <dbReference type="ARBA" id="ARBA00022989"/>
    </source>
</evidence>
<dbReference type="Proteomes" id="UP000751190">
    <property type="component" value="Unassembled WGS sequence"/>
</dbReference>
<reference evidence="7" key="1">
    <citation type="submission" date="2021-05" db="EMBL/GenBank/DDBJ databases">
        <title>The genome of the haptophyte Pavlova lutheri (Diacronema luteri, Pavlovales) - a model for lipid biosynthesis in eukaryotic algae.</title>
        <authorList>
            <person name="Hulatt C.J."/>
            <person name="Posewitz M.C."/>
        </authorList>
    </citation>
    <scope>NUCLEOTIDE SEQUENCE</scope>
    <source>
        <strain evidence="7">NIVA-4/92</strain>
    </source>
</reference>
<comment type="caution">
    <text evidence="7">The sequence shown here is derived from an EMBL/GenBank/DDBJ whole genome shotgun (WGS) entry which is preliminary data.</text>
</comment>
<evidence type="ECO:0000313" key="7">
    <source>
        <dbReference type="EMBL" id="KAG8468582.1"/>
    </source>
</evidence>
<evidence type="ECO:0000313" key="8">
    <source>
        <dbReference type="Proteomes" id="UP000751190"/>
    </source>
</evidence>
<comment type="subcellular location">
    <subcellularLocation>
        <location evidence="1">Membrane</location>
        <topology evidence="1">Multi-pass membrane protein</topology>
    </subcellularLocation>
</comment>
<keyword evidence="8" id="KW-1185">Reference proteome</keyword>
<evidence type="ECO:0000256" key="1">
    <source>
        <dbReference type="ARBA" id="ARBA00004141"/>
    </source>
</evidence>